<dbReference type="RefSeq" id="WP_063222331.1">
    <property type="nucleotide sequence ID" value="NZ_LJKA01000030.1"/>
</dbReference>
<evidence type="ECO:0000313" key="2">
    <source>
        <dbReference type="Proteomes" id="UP000076501"/>
    </source>
</evidence>
<comment type="caution">
    <text evidence="1">The sequence shown here is derived from an EMBL/GenBank/DDBJ whole genome shotgun (WGS) entry which is preliminary data.</text>
</comment>
<dbReference type="AlphaFoldDB" id="A0A161QWN9"/>
<dbReference type="PATRIC" id="fig|1396.539.peg.1065"/>
<protein>
    <submittedName>
        <fullName evidence="1">Response regulator aspartate phosphatase inhibitor</fullName>
    </submittedName>
</protein>
<gene>
    <name evidence="1" type="ORF">B4082_1937</name>
</gene>
<evidence type="ECO:0000313" key="1">
    <source>
        <dbReference type="EMBL" id="KZD37425.1"/>
    </source>
</evidence>
<dbReference type="EMBL" id="LJKA01000030">
    <property type="protein sequence ID" value="KZD37425.1"/>
    <property type="molecule type" value="Genomic_DNA"/>
</dbReference>
<name>A0A161QWN9_BACCE</name>
<proteinExistence type="predicted"/>
<dbReference type="Proteomes" id="UP000076501">
    <property type="component" value="Unassembled WGS sequence"/>
</dbReference>
<organism evidence="1 2">
    <name type="scientific">Bacillus cereus</name>
    <dbReference type="NCBI Taxonomy" id="1396"/>
    <lineage>
        <taxon>Bacteria</taxon>
        <taxon>Bacillati</taxon>
        <taxon>Bacillota</taxon>
        <taxon>Bacilli</taxon>
        <taxon>Bacillales</taxon>
        <taxon>Bacillaceae</taxon>
        <taxon>Bacillus</taxon>
        <taxon>Bacillus cereus group</taxon>
    </lineage>
</organism>
<reference evidence="1 2" key="1">
    <citation type="submission" date="2015-09" db="EMBL/GenBank/DDBJ databases">
        <title>Bacillus cereus food isolates.</title>
        <authorList>
            <person name="Boekhorst J."/>
        </authorList>
    </citation>
    <scope>NUCLEOTIDE SEQUENCE [LARGE SCALE GENOMIC DNA]</scope>
    <source>
        <strain evidence="1 2">B4082</strain>
    </source>
</reference>
<accession>A0A161QWN9</accession>
<sequence>MKKISLLLSGIAFIGVLTVEISQFYKTDQLATHGHYPAPSYSVGDHGGAPQLN</sequence>